<protein>
    <submittedName>
        <fullName evidence="1">Uncharacterized protein</fullName>
    </submittedName>
</protein>
<dbReference type="AlphaFoldDB" id="A0A4Y2N947"/>
<name>A0A4Y2N947_ARAVE</name>
<organism evidence="1 2">
    <name type="scientific">Araneus ventricosus</name>
    <name type="common">Orbweaver spider</name>
    <name type="synonym">Epeira ventricosa</name>
    <dbReference type="NCBI Taxonomy" id="182803"/>
    <lineage>
        <taxon>Eukaryota</taxon>
        <taxon>Metazoa</taxon>
        <taxon>Ecdysozoa</taxon>
        <taxon>Arthropoda</taxon>
        <taxon>Chelicerata</taxon>
        <taxon>Arachnida</taxon>
        <taxon>Araneae</taxon>
        <taxon>Araneomorphae</taxon>
        <taxon>Entelegynae</taxon>
        <taxon>Araneoidea</taxon>
        <taxon>Araneidae</taxon>
        <taxon>Araneus</taxon>
    </lineage>
</organism>
<proteinExistence type="predicted"/>
<reference evidence="1 2" key="1">
    <citation type="journal article" date="2019" name="Sci. Rep.">
        <title>Orb-weaving spider Araneus ventricosus genome elucidates the spidroin gene catalogue.</title>
        <authorList>
            <person name="Kono N."/>
            <person name="Nakamura H."/>
            <person name="Ohtoshi R."/>
            <person name="Moran D.A.P."/>
            <person name="Shinohara A."/>
            <person name="Yoshida Y."/>
            <person name="Fujiwara M."/>
            <person name="Mori M."/>
            <person name="Tomita M."/>
            <person name="Arakawa K."/>
        </authorList>
    </citation>
    <scope>NUCLEOTIDE SEQUENCE [LARGE SCALE GENOMIC DNA]</scope>
</reference>
<sequence length="73" mass="8206">MFNSSYENHQLIVSWNAGGLKGKSLVYRSKQRRGESACPSERGAEWGIYFRTIKVAVPKAQPEDAAIVYETLD</sequence>
<evidence type="ECO:0000313" key="2">
    <source>
        <dbReference type="Proteomes" id="UP000499080"/>
    </source>
</evidence>
<gene>
    <name evidence="1" type="ORF">AVEN_186906_1</name>
</gene>
<evidence type="ECO:0000313" key="1">
    <source>
        <dbReference type="EMBL" id="GBN35453.1"/>
    </source>
</evidence>
<keyword evidence="2" id="KW-1185">Reference proteome</keyword>
<comment type="caution">
    <text evidence="1">The sequence shown here is derived from an EMBL/GenBank/DDBJ whole genome shotgun (WGS) entry which is preliminary data.</text>
</comment>
<dbReference type="EMBL" id="BGPR01008698">
    <property type="protein sequence ID" value="GBN35453.1"/>
    <property type="molecule type" value="Genomic_DNA"/>
</dbReference>
<accession>A0A4Y2N947</accession>
<dbReference type="Proteomes" id="UP000499080">
    <property type="component" value="Unassembled WGS sequence"/>
</dbReference>